<keyword evidence="1" id="KW-1133">Transmembrane helix</keyword>
<dbReference type="OrthoDB" id="593742at2"/>
<keyword evidence="2" id="KW-0808">Transferase</keyword>
<dbReference type="PANTHER" id="PTHR22572">
    <property type="entry name" value="SUGAR-1-PHOSPHATE GUANYL TRANSFERASE"/>
    <property type="match status" value="1"/>
</dbReference>
<reference evidence="3" key="1">
    <citation type="submission" date="2017-04" db="EMBL/GenBank/DDBJ databases">
        <title>Comparative genomics and description of representatives of a novel lineage of planctomycetes thriving in anoxic sediments.</title>
        <authorList>
            <person name="Spring S."/>
            <person name="Bunk B."/>
            <person name="Sproer C."/>
        </authorList>
    </citation>
    <scope>NUCLEOTIDE SEQUENCE [LARGE SCALE GENOMIC DNA]</scope>
    <source>
        <strain evidence="3">ST-PulAB-D4</strain>
    </source>
</reference>
<dbReference type="InterPro" id="IPR029044">
    <property type="entry name" value="Nucleotide-diphossugar_trans"/>
</dbReference>
<name>A0A1W6LJ94_9BACT</name>
<dbReference type="RefSeq" id="WP_085754574.1">
    <property type="nucleotide sequence ID" value="NZ_CP021023.1"/>
</dbReference>
<protein>
    <submittedName>
        <fullName evidence="2">UDP-3-O-[3-hydroxymyristoyl] glucosamine N-acyltransferase</fullName>
    </submittedName>
</protein>
<evidence type="ECO:0000313" key="2">
    <source>
        <dbReference type="EMBL" id="ARN55851.1"/>
    </source>
</evidence>
<dbReference type="Proteomes" id="UP000193334">
    <property type="component" value="Chromosome"/>
</dbReference>
<organism evidence="2 3">
    <name type="scientific">Sedimentisphaera salicampi</name>
    <dbReference type="NCBI Taxonomy" id="1941349"/>
    <lineage>
        <taxon>Bacteria</taxon>
        <taxon>Pseudomonadati</taxon>
        <taxon>Planctomycetota</taxon>
        <taxon>Phycisphaerae</taxon>
        <taxon>Sedimentisphaerales</taxon>
        <taxon>Sedimentisphaeraceae</taxon>
        <taxon>Sedimentisphaera</taxon>
    </lineage>
</organism>
<dbReference type="SUPFAM" id="SSF53448">
    <property type="entry name" value="Nucleotide-diphospho-sugar transferases"/>
    <property type="match status" value="1"/>
</dbReference>
<keyword evidence="1" id="KW-0812">Transmembrane</keyword>
<proteinExistence type="predicted"/>
<keyword evidence="1" id="KW-0472">Membrane</keyword>
<sequence length="465" mass="52958">MKALIYCRPDNTDWVKSFFPDESPYKLRIANKPLLEYYVDFCALIGIKQIRVVTVDDNGSINNFLGSGESLGVDITYNLSRKEDSLAKVFLKNKGFCTSSDLLVIDGFGFINYDKEKVDYSDFINASTGYLQEGDFRIYSLNSRDTEGRVDWEALEEFLDSTLSISRIDGIQDYFALSRSVIRERAANFVLPGYSSERDVFIGQNVALAKSSRIDKPVMIGNNVQLRNSCSIGAETIIGDNIIIDSDATVSSSIIYGNSYIGPGVELVNKIVYKNYLISPDTGDRIEIVDSFLTSKIAEKARTATIRKFAHYAITIFLIIVYCVPYSVFWPFVNASRDNFKRKSFVISKNLRTVRVNVVNKSNFILNLFVKLSLDKFPLLIEAFKGNIHLTGNTLYEDTDKTRNFIESLQFYRPGIFSYSESISPNYDLDQAMLNDSFYCYHRTPLMDIQVLFGSIFNRFFYNNQ</sequence>
<evidence type="ECO:0000313" key="3">
    <source>
        <dbReference type="Proteomes" id="UP000193334"/>
    </source>
</evidence>
<dbReference type="Gene3D" id="3.90.550.10">
    <property type="entry name" value="Spore Coat Polysaccharide Biosynthesis Protein SpsA, Chain A"/>
    <property type="match status" value="1"/>
</dbReference>
<gene>
    <name evidence="2" type="ORF">STSP1_00217</name>
</gene>
<dbReference type="GO" id="GO:0016746">
    <property type="term" value="F:acyltransferase activity"/>
    <property type="evidence" value="ECO:0007669"/>
    <property type="project" value="UniProtKB-KW"/>
</dbReference>
<dbReference type="KEGG" id="pbp:STSP1_00217"/>
<dbReference type="SUPFAM" id="SSF51161">
    <property type="entry name" value="Trimeric LpxA-like enzymes"/>
    <property type="match status" value="1"/>
</dbReference>
<evidence type="ECO:0000256" key="1">
    <source>
        <dbReference type="SAM" id="Phobius"/>
    </source>
</evidence>
<keyword evidence="3" id="KW-1185">Reference proteome</keyword>
<dbReference type="Gene3D" id="2.160.10.10">
    <property type="entry name" value="Hexapeptide repeat proteins"/>
    <property type="match status" value="1"/>
</dbReference>
<dbReference type="InterPro" id="IPR050486">
    <property type="entry name" value="Mannose-1P_guanyltransferase"/>
</dbReference>
<dbReference type="STRING" id="1941349.STSP1_00217"/>
<accession>A0A1W6LJ94</accession>
<feature type="transmembrane region" description="Helical" evidence="1">
    <location>
        <begin position="309"/>
        <end position="333"/>
    </location>
</feature>
<dbReference type="AlphaFoldDB" id="A0A1W6LJ94"/>
<keyword evidence="2" id="KW-0012">Acyltransferase</keyword>
<dbReference type="InterPro" id="IPR011004">
    <property type="entry name" value="Trimer_LpxA-like_sf"/>
</dbReference>
<dbReference type="EMBL" id="CP021023">
    <property type="protein sequence ID" value="ARN55851.1"/>
    <property type="molecule type" value="Genomic_DNA"/>
</dbReference>